<evidence type="ECO:0000313" key="1">
    <source>
        <dbReference type="EMBL" id="EFQ23130.1"/>
    </source>
</evidence>
<dbReference type="AlphaFoldDB" id="E3CUQ0"/>
<proteinExistence type="predicted"/>
<keyword evidence="2" id="KW-1185">Reference proteome</keyword>
<reference evidence="1 2" key="1">
    <citation type="journal article" date="2010" name="Stand. Genomic Sci.">
        <title>Non-contiguous finished genome sequence of Aminomonas paucivorans type strain (GLU-3).</title>
        <authorList>
            <person name="Pitluck S."/>
            <person name="Yasawong M."/>
            <person name="Held B."/>
            <person name="Lapidus A."/>
            <person name="Nolan M."/>
            <person name="Copeland A."/>
            <person name="Lucas S."/>
            <person name="Del Rio T.G."/>
            <person name="Tice H."/>
            <person name="Cheng J.F."/>
            <person name="Chertkov O."/>
            <person name="Goodwin L."/>
            <person name="Tapia R."/>
            <person name="Han C."/>
            <person name="Liolios K."/>
            <person name="Ivanova N."/>
            <person name="Mavromatis K."/>
            <person name="Ovchinnikova G."/>
            <person name="Pati A."/>
            <person name="Chen A."/>
            <person name="Palaniappan K."/>
            <person name="Land M."/>
            <person name="Hauser L."/>
            <person name="Chang Y.J."/>
            <person name="Jeffries C.D."/>
            <person name="Pukall R."/>
            <person name="Spring S."/>
            <person name="Rohde M."/>
            <person name="Sikorski J."/>
            <person name="Goker M."/>
            <person name="Woyke T."/>
            <person name="Bristow J."/>
            <person name="Eisen J.A."/>
            <person name="Markowitz V."/>
            <person name="Hugenholtz P."/>
            <person name="Kyrpides N.C."/>
            <person name="Klenk H.P."/>
        </authorList>
    </citation>
    <scope>NUCLEOTIDE SEQUENCE [LARGE SCALE GENOMIC DNA]</scope>
    <source>
        <strain evidence="1 2">DSM 12260</strain>
    </source>
</reference>
<dbReference type="Proteomes" id="UP000005096">
    <property type="component" value="Chromosome"/>
</dbReference>
<dbReference type="RefSeq" id="WP_006300294.1">
    <property type="nucleotide sequence ID" value="NZ_CM001022.1"/>
</dbReference>
<protein>
    <submittedName>
        <fullName evidence="1">Uncharacterized protein</fullName>
    </submittedName>
</protein>
<evidence type="ECO:0000313" key="2">
    <source>
        <dbReference type="Proteomes" id="UP000005096"/>
    </source>
</evidence>
<name>E3CUQ0_9BACT</name>
<sequence length="244" mass="25683">MGPCHILPGVPEEPCRRRLLRAVKEQAIREGQGGLLATYPLGEARSLPPEGFAPCALLPYTPATPFSPETEGPCALFFHPLGPSGVLGPLGVPPTARGLLAGLYARWGENLAPPQEGGREGLAPRSILSVTSQTPKGRTNLRVHAYGADFPLRLRELTAHLLERGYRHLLLHLPLELPATAFEAEAARQQGYVLVGVLPGTPGGDELLCLHRSGLPLPQEAAEAAEALCPSLGAHLKGEGGAPG</sequence>
<dbReference type="EMBL" id="CM001022">
    <property type="protein sequence ID" value="EFQ23130.1"/>
    <property type="molecule type" value="Genomic_DNA"/>
</dbReference>
<organism evidence="1 2">
    <name type="scientific">Aminomonas paucivorans DSM 12260</name>
    <dbReference type="NCBI Taxonomy" id="584708"/>
    <lineage>
        <taxon>Bacteria</taxon>
        <taxon>Thermotogati</taxon>
        <taxon>Synergistota</taxon>
        <taxon>Synergistia</taxon>
        <taxon>Synergistales</taxon>
        <taxon>Synergistaceae</taxon>
        <taxon>Aminomonas</taxon>
    </lineage>
</organism>
<dbReference type="PaxDb" id="584708-Apau_0702"/>
<dbReference type="HOGENOM" id="CLU_1136199_0_0_0"/>
<gene>
    <name evidence="1" type="ORF">Apau_0702</name>
</gene>
<accession>E3CUQ0</accession>